<protein>
    <submittedName>
        <fullName evidence="2">Uncharacterized protein</fullName>
    </submittedName>
</protein>
<gene>
    <name evidence="2" type="ORF">TOPH_05486</name>
</gene>
<evidence type="ECO:0000313" key="3">
    <source>
        <dbReference type="Proteomes" id="UP000036947"/>
    </source>
</evidence>
<keyword evidence="3" id="KW-1185">Reference proteome</keyword>
<feature type="compositionally biased region" description="Polar residues" evidence="1">
    <location>
        <begin position="14"/>
        <end position="25"/>
    </location>
</feature>
<organism evidence="2 3">
    <name type="scientific">Tolypocladium ophioglossoides (strain CBS 100239)</name>
    <name type="common">Snaketongue truffleclub</name>
    <name type="synonym">Elaphocordyceps ophioglossoides</name>
    <dbReference type="NCBI Taxonomy" id="1163406"/>
    <lineage>
        <taxon>Eukaryota</taxon>
        <taxon>Fungi</taxon>
        <taxon>Dikarya</taxon>
        <taxon>Ascomycota</taxon>
        <taxon>Pezizomycotina</taxon>
        <taxon>Sordariomycetes</taxon>
        <taxon>Hypocreomycetidae</taxon>
        <taxon>Hypocreales</taxon>
        <taxon>Ophiocordycipitaceae</taxon>
        <taxon>Tolypocladium</taxon>
    </lineage>
</organism>
<evidence type="ECO:0000256" key="1">
    <source>
        <dbReference type="SAM" id="MobiDB-lite"/>
    </source>
</evidence>
<feature type="region of interest" description="Disordered" evidence="1">
    <location>
        <begin position="1"/>
        <end position="41"/>
    </location>
</feature>
<feature type="compositionally biased region" description="Basic residues" evidence="1">
    <location>
        <begin position="1"/>
        <end position="13"/>
    </location>
</feature>
<sequence length="150" mass="15099">MPAGPRSRHKHGSTIHTASLPSTPTNPIPKERQIPKTRPPATLILPPPMATGHALVEARHGLVGTADLDLEEGGLVAVAAVGRALHAALLRIVPGAGPAEDVLLLLALVDAPREDGLGDGVLEGAGAAFEAVGAHVGEGDGEDVGAVRAD</sequence>
<reference evidence="2 3" key="1">
    <citation type="journal article" date="2015" name="BMC Genomics">
        <title>The genome of the truffle-parasite Tolypocladium ophioglossoides and the evolution of antifungal peptaibiotics.</title>
        <authorList>
            <person name="Quandt C.A."/>
            <person name="Bushley K.E."/>
            <person name="Spatafora J.W."/>
        </authorList>
    </citation>
    <scope>NUCLEOTIDE SEQUENCE [LARGE SCALE GENOMIC DNA]</scope>
    <source>
        <strain evidence="2 3">CBS 100239</strain>
    </source>
</reference>
<dbReference type="EMBL" id="LFRF01000016">
    <property type="protein sequence ID" value="KND89861.1"/>
    <property type="molecule type" value="Genomic_DNA"/>
</dbReference>
<name>A0A0L0N766_TOLOC</name>
<comment type="caution">
    <text evidence="2">The sequence shown here is derived from an EMBL/GenBank/DDBJ whole genome shotgun (WGS) entry which is preliminary data.</text>
</comment>
<accession>A0A0L0N766</accession>
<evidence type="ECO:0000313" key="2">
    <source>
        <dbReference type="EMBL" id="KND89861.1"/>
    </source>
</evidence>
<dbReference type="AlphaFoldDB" id="A0A0L0N766"/>
<dbReference type="Proteomes" id="UP000036947">
    <property type="component" value="Unassembled WGS sequence"/>
</dbReference>
<proteinExistence type="predicted"/>